<accession>A0A9X2AI83</accession>
<gene>
    <name evidence="1" type="ORF">MON38_08375</name>
</gene>
<keyword evidence="2" id="KW-1185">Reference proteome</keyword>
<evidence type="ECO:0000313" key="1">
    <source>
        <dbReference type="EMBL" id="MCI1187434.1"/>
    </source>
</evidence>
<comment type="caution">
    <text evidence="1">The sequence shown here is derived from an EMBL/GenBank/DDBJ whole genome shotgun (WGS) entry which is preliminary data.</text>
</comment>
<dbReference type="AlphaFoldDB" id="A0A9X2AI83"/>
<reference evidence="1" key="1">
    <citation type="submission" date="2022-03" db="EMBL/GenBank/DDBJ databases">
        <title>Bacterial whole genome sequence for Hymenobacter sp. DH14.</title>
        <authorList>
            <person name="Le V."/>
        </authorList>
    </citation>
    <scope>NUCLEOTIDE SEQUENCE</scope>
    <source>
        <strain evidence="1">DH14</strain>
    </source>
</reference>
<dbReference type="RefSeq" id="WP_241935708.1">
    <property type="nucleotide sequence ID" value="NZ_JALBGC010000002.1"/>
</dbReference>
<dbReference type="Proteomes" id="UP001139193">
    <property type="component" value="Unassembled WGS sequence"/>
</dbReference>
<name>A0A9X2AI83_9BACT</name>
<proteinExistence type="predicted"/>
<dbReference type="EMBL" id="JALBGC010000002">
    <property type="protein sequence ID" value="MCI1187434.1"/>
    <property type="molecule type" value="Genomic_DNA"/>
</dbReference>
<sequence length="308" mass="31572">MAASVPVVAAASIDQRFAQLIQQFGLTKNSFAISLGKTASVVQHLIDGRNKPGFDLMCKVFEVYPNVSRDWLLLGRGPMLVGSNGLSGPAVAAAQPAAAEPDFEPIDLADVAPRAARRPTVSRLQPEEIAATLALATAAEHGISAVAPVISSASAPVFAEPQAAENHAVPPAQVAPIAAAPAAMPPVVAAHRPVRPFRPAPAPNSPMMPEPAVPLAAPVAPAASVPPIPTGQQPASPAAPAVAAAVEPPLSPAVLAPAPGGADAYVAAAIHAQHLQHQLALAELRNQHLLEQQQMLREMLAMARQSMV</sequence>
<protein>
    <submittedName>
        <fullName evidence="1">Helix-turn-helix domain-containing protein</fullName>
    </submittedName>
</protein>
<organism evidence="1 2">
    <name type="scientific">Hymenobacter cyanobacteriorum</name>
    <dbReference type="NCBI Taxonomy" id="2926463"/>
    <lineage>
        <taxon>Bacteria</taxon>
        <taxon>Pseudomonadati</taxon>
        <taxon>Bacteroidota</taxon>
        <taxon>Cytophagia</taxon>
        <taxon>Cytophagales</taxon>
        <taxon>Hymenobacteraceae</taxon>
        <taxon>Hymenobacter</taxon>
    </lineage>
</organism>
<evidence type="ECO:0000313" key="2">
    <source>
        <dbReference type="Proteomes" id="UP001139193"/>
    </source>
</evidence>